<keyword evidence="4" id="KW-0949">S-adenosyl-L-methionine</keyword>
<dbReference type="AlphaFoldDB" id="A0A1H9UNS4"/>
<dbReference type="EMBL" id="FOGW01000034">
    <property type="protein sequence ID" value="SES11022.1"/>
    <property type="molecule type" value="Genomic_DNA"/>
</dbReference>
<evidence type="ECO:0000256" key="1">
    <source>
        <dbReference type="ARBA" id="ARBA00022603"/>
    </source>
</evidence>
<dbReference type="Gene3D" id="3.40.50.150">
    <property type="entry name" value="Vaccinia Virus protein VP39"/>
    <property type="match status" value="1"/>
</dbReference>
<proteinExistence type="inferred from homology"/>
<reference evidence="6" key="1">
    <citation type="submission" date="2016-10" db="EMBL/GenBank/DDBJ databases">
        <authorList>
            <person name="Varghese N."/>
            <person name="Submissions S."/>
        </authorList>
    </citation>
    <scope>NUCLEOTIDE SEQUENCE [LARGE SCALE GENOMIC DNA]</scope>
    <source>
        <strain evidence="6">S1b</strain>
    </source>
</reference>
<evidence type="ECO:0000256" key="3">
    <source>
        <dbReference type="ARBA" id="ARBA00022747"/>
    </source>
</evidence>
<comment type="similarity">
    <text evidence="4">Belongs to the class I-like SAM-binding methyltransferase superfamily. C5-methyltransferase family.</text>
</comment>
<dbReference type="InterPro" id="IPR001525">
    <property type="entry name" value="C5_MeTfrase"/>
</dbReference>
<dbReference type="GO" id="GO:0032259">
    <property type="term" value="P:methylation"/>
    <property type="evidence" value="ECO:0007669"/>
    <property type="project" value="UniProtKB-KW"/>
</dbReference>
<keyword evidence="2 4" id="KW-0808">Transferase</keyword>
<gene>
    <name evidence="5" type="ORF">SAMN02910429_02195</name>
</gene>
<dbReference type="Proteomes" id="UP000182471">
    <property type="component" value="Unassembled WGS sequence"/>
</dbReference>
<evidence type="ECO:0000256" key="4">
    <source>
        <dbReference type="PROSITE-ProRule" id="PRU01016"/>
    </source>
</evidence>
<evidence type="ECO:0000313" key="5">
    <source>
        <dbReference type="EMBL" id="SES11022.1"/>
    </source>
</evidence>
<name>A0A1H9UNS4_9FIRM</name>
<protein>
    <submittedName>
        <fullName evidence="5">C-5 cytosine-specific DNA methylase</fullName>
    </submittedName>
</protein>
<organism evidence="5 6">
    <name type="scientific">Lachnobacterium bovis</name>
    <dbReference type="NCBI Taxonomy" id="140626"/>
    <lineage>
        <taxon>Bacteria</taxon>
        <taxon>Bacillati</taxon>
        <taxon>Bacillota</taxon>
        <taxon>Clostridia</taxon>
        <taxon>Lachnospirales</taxon>
        <taxon>Lachnospiraceae</taxon>
        <taxon>Lachnobacterium</taxon>
    </lineage>
</organism>
<sequence>MKRTVCELFAGVGGFPWQDYSVASSLATSKGLEGKEGVLWWSIREILEEKKPPFVLLENVDRFLKSTASQRGRDFGIILACFRDEGYTVEWRVINEAEYGYQQRCRRTFIFA</sequence>
<keyword evidence="6" id="KW-1185">Reference proteome</keyword>
<evidence type="ECO:0000313" key="6">
    <source>
        <dbReference type="Proteomes" id="UP000182471"/>
    </source>
</evidence>
<dbReference type="RefSeq" id="WP_074730963.1">
    <property type="nucleotide sequence ID" value="NZ_FOGW01000034.1"/>
</dbReference>
<dbReference type="GO" id="GO:0008168">
    <property type="term" value="F:methyltransferase activity"/>
    <property type="evidence" value="ECO:0007669"/>
    <property type="project" value="UniProtKB-KW"/>
</dbReference>
<evidence type="ECO:0000256" key="2">
    <source>
        <dbReference type="ARBA" id="ARBA00022679"/>
    </source>
</evidence>
<keyword evidence="1 4" id="KW-0489">Methyltransferase</keyword>
<dbReference type="Pfam" id="PF00145">
    <property type="entry name" value="DNA_methylase"/>
    <property type="match status" value="1"/>
</dbReference>
<comment type="caution">
    <text evidence="4">Lacks conserved residue(s) required for the propagation of feature annotation.</text>
</comment>
<accession>A0A1H9UNS4</accession>
<dbReference type="GO" id="GO:0009307">
    <property type="term" value="P:DNA restriction-modification system"/>
    <property type="evidence" value="ECO:0007669"/>
    <property type="project" value="UniProtKB-KW"/>
</dbReference>
<dbReference type="InterPro" id="IPR029063">
    <property type="entry name" value="SAM-dependent_MTases_sf"/>
</dbReference>
<dbReference type="PROSITE" id="PS51679">
    <property type="entry name" value="SAM_MT_C5"/>
    <property type="match status" value="1"/>
</dbReference>
<dbReference type="SUPFAM" id="SSF53335">
    <property type="entry name" value="S-adenosyl-L-methionine-dependent methyltransferases"/>
    <property type="match status" value="1"/>
</dbReference>
<keyword evidence="3" id="KW-0680">Restriction system</keyword>